<name>A0A8X6NB01_NEPPI</name>
<dbReference type="OrthoDB" id="6771835at2759"/>
<evidence type="ECO:0000313" key="2">
    <source>
        <dbReference type="Proteomes" id="UP000887013"/>
    </source>
</evidence>
<proteinExistence type="predicted"/>
<comment type="caution">
    <text evidence="1">The sequence shown here is derived from an EMBL/GenBank/DDBJ whole genome shotgun (WGS) entry which is preliminary data.</text>
</comment>
<protein>
    <submittedName>
        <fullName evidence="1">Uncharacterized protein</fullName>
    </submittedName>
</protein>
<dbReference type="EMBL" id="BMAW01102198">
    <property type="protein sequence ID" value="GFT03183.1"/>
    <property type="molecule type" value="Genomic_DNA"/>
</dbReference>
<dbReference type="PANTHER" id="PTHR46409:SF1">
    <property type="entry name" value="HTH PSQ-TYPE DOMAIN-CONTAINING PROTEIN"/>
    <property type="match status" value="1"/>
</dbReference>
<dbReference type="AlphaFoldDB" id="A0A8X6NB01"/>
<evidence type="ECO:0000313" key="1">
    <source>
        <dbReference type="EMBL" id="GFT03183.1"/>
    </source>
</evidence>
<keyword evidence="2" id="KW-1185">Reference proteome</keyword>
<gene>
    <name evidence="1" type="ORF">NPIL_305591</name>
</gene>
<accession>A0A8X6NB01</accession>
<sequence length="118" mass="13829">MEIIDWSTTKLFSLPLLRKVTNEDITVFIISEDTPDMDIKKFLCHTQIVERCERLVTEAFLKWRTDGSVRRWVLTGRIISPILLSGSRPEDSLFHRAAYRVKGRLRRLSRNANLDELI</sequence>
<organism evidence="1 2">
    <name type="scientific">Nephila pilipes</name>
    <name type="common">Giant wood spider</name>
    <name type="synonym">Nephila maculata</name>
    <dbReference type="NCBI Taxonomy" id="299642"/>
    <lineage>
        <taxon>Eukaryota</taxon>
        <taxon>Metazoa</taxon>
        <taxon>Ecdysozoa</taxon>
        <taxon>Arthropoda</taxon>
        <taxon>Chelicerata</taxon>
        <taxon>Arachnida</taxon>
        <taxon>Araneae</taxon>
        <taxon>Araneomorphae</taxon>
        <taxon>Entelegynae</taxon>
        <taxon>Araneoidea</taxon>
        <taxon>Nephilidae</taxon>
        <taxon>Nephila</taxon>
    </lineage>
</organism>
<reference evidence="1" key="1">
    <citation type="submission" date="2020-08" db="EMBL/GenBank/DDBJ databases">
        <title>Multicomponent nature underlies the extraordinary mechanical properties of spider dragline silk.</title>
        <authorList>
            <person name="Kono N."/>
            <person name="Nakamura H."/>
            <person name="Mori M."/>
            <person name="Yoshida Y."/>
            <person name="Ohtoshi R."/>
            <person name="Malay A.D."/>
            <person name="Moran D.A.P."/>
            <person name="Tomita M."/>
            <person name="Numata K."/>
            <person name="Arakawa K."/>
        </authorList>
    </citation>
    <scope>NUCLEOTIDE SEQUENCE</scope>
</reference>
<dbReference type="PANTHER" id="PTHR46409">
    <property type="entry name" value="HTH PSQ-TYPE DOMAIN-CONTAINING PROTEIN"/>
    <property type="match status" value="1"/>
</dbReference>
<dbReference type="Proteomes" id="UP000887013">
    <property type="component" value="Unassembled WGS sequence"/>
</dbReference>